<keyword evidence="3" id="KW-1133">Transmembrane helix</keyword>
<dbReference type="PANTHER" id="PTHR24652:SF69">
    <property type="entry name" value="CUB DOMAIN-CONTAINING PROTEIN"/>
    <property type="match status" value="1"/>
</dbReference>
<name>V3ZRY9_LOTGI</name>
<dbReference type="AlphaFoldDB" id="V3ZRY9"/>
<dbReference type="PROSITE" id="PS01209">
    <property type="entry name" value="LDLRA_1"/>
    <property type="match status" value="1"/>
</dbReference>
<keyword evidence="7" id="KW-1185">Reference proteome</keyword>
<dbReference type="InterPro" id="IPR000859">
    <property type="entry name" value="CUB_dom"/>
</dbReference>
<dbReference type="CDD" id="cd00112">
    <property type="entry name" value="LDLa"/>
    <property type="match status" value="1"/>
</dbReference>
<evidence type="ECO:0000259" key="5">
    <source>
        <dbReference type="PROSITE" id="PS01180"/>
    </source>
</evidence>
<reference evidence="6 7" key="1">
    <citation type="journal article" date="2013" name="Nature">
        <title>Insights into bilaterian evolution from three spiralian genomes.</title>
        <authorList>
            <person name="Simakov O."/>
            <person name="Marletaz F."/>
            <person name="Cho S.J."/>
            <person name="Edsinger-Gonzales E."/>
            <person name="Havlak P."/>
            <person name="Hellsten U."/>
            <person name="Kuo D.H."/>
            <person name="Larsson T."/>
            <person name="Lv J."/>
            <person name="Arendt D."/>
            <person name="Savage R."/>
            <person name="Osoegawa K."/>
            <person name="de Jong P."/>
            <person name="Grimwood J."/>
            <person name="Chapman J.A."/>
            <person name="Shapiro H."/>
            <person name="Aerts A."/>
            <person name="Otillar R.P."/>
            <person name="Terry A.Y."/>
            <person name="Boore J.L."/>
            <person name="Grigoriev I.V."/>
            <person name="Lindberg D.R."/>
            <person name="Seaver E.C."/>
            <person name="Weisblat D.A."/>
            <person name="Putnam N.H."/>
            <person name="Rokhsar D.S."/>
        </authorList>
    </citation>
    <scope>NUCLEOTIDE SEQUENCE [LARGE SCALE GENOMIC DNA]</scope>
</reference>
<protein>
    <recommendedName>
        <fullName evidence="5">CUB domain-containing protein</fullName>
    </recommendedName>
</protein>
<dbReference type="PROSITE" id="PS50068">
    <property type="entry name" value="LDLRA_2"/>
    <property type="match status" value="1"/>
</dbReference>
<dbReference type="HOGENOM" id="CLU_1168383_0_0_1"/>
<keyword evidence="1 2" id="KW-1015">Disulfide bond</keyword>
<dbReference type="InterPro" id="IPR042333">
    <property type="entry name" value="LRAD2/Mig-13-like"/>
</dbReference>
<dbReference type="KEGG" id="lgi:LOTGIDRAFT_235814"/>
<proteinExistence type="predicted"/>
<evidence type="ECO:0000256" key="3">
    <source>
        <dbReference type="SAM" id="Phobius"/>
    </source>
</evidence>
<dbReference type="SUPFAM" id="SSF49854">
    <property type="entry name" value="Spermadhesin, CUB domain"/>
    <property type="match status" value="1"/>
</dbReference>
<dbReference type="SUPFAM" id="SSF57424">
    <property type="entry name" value="LDL receptor-like module"/>
    <property type="match status" value="1"/>
</dbReference>
<keyword evidence="3" id="KW-0472">Membrane</keyword>
<feature type="domain" description="CUB" evidence="5">
    <location>
        <begin position="26"/>
        <end position="142"/>
    </location>
</feature>
<evidence type="ECO:0000256" key="1">
    <source>
        <dbReference type="ARBA" id="ARBA00023157"/>
    </source>
</evidence>
<dbReference type="InterPro" id="IPR035914">
    <property type="entry name" value="Sperma_CUB_dom_sf"/>
</dbReference>
<evidence type="ECO:0000256" key="4">
    <source>
        <dbReference type="SAM" id="SignalP"/>
    </source>
</evidence>
<comment type="caution">
    <text evidence="2">Lacks conserved residue(s) required for the propagation of feature annotation.</text>
</comment>
<dbReference type="Pfam" id="PF00057">
    <property type="entry name" value="Ldl_recept_a"/>
    <property type="match status" value="1"/>
</dbReference>
<evidence type="ECO:0000313" key="7">
    <source>
        <dbReference type="Proteomes" id="UP000030746"/>
    </source>
</evidence>
<feature type="transmembrane region" description="Helical" evidence="3">
    <location>
        <begin position="192"/>
        <end position="212"/>
    </location>
</feature>
<evidence type="ECO:0000313" key="6">
    <source>
        <dbReference type="EMBL" id="ESO85315.1"/>
    </source>
</evidence>
<gene>
    <name evidence="6" type="ORF">LOTGIDRAFT_235814</name>
</gene>
<sequence length="238" mass="26343">GIGVFLASLSLACAYIPSVYYLNEKCNTQIQFSNDVRIKLTRYSYTNLRRSLNCQITISTRDVSDKLLLRFRSLDTRTSFGCTTNKLSIYDTNGNILSGGGICGGIRPSKVYETTGSSLKLLFNTDSFTRQTGNFDVLITSFNNGNRNGSCFAGDYRCENKRCIYNGLTCDGYNNCGDDSDEIDGCGLSKGVFIGIGIGGFVFLVLIILGIICGRRRYYHHHCHGPTITTTTKSYQNF</sequence>
<accession>V3ZRY9</accession>
<evidence type="ECO:0000256" key="2">
    <source>
        <dbReference type="PROSITE-ProRule" id="PRU00124"/>
    </source>
</evidence>
<dbReference type="SMART" id="SM00192">
    <property type="entry name" value="LDLa"/>
    <property type="match status" value="1"/>
</dbReference>
<dbReference type="Gene3D" id="2.60.120.290">
    <property type="entry name" value="Spermadhesin, CUB domain"/>
    <property type="match status" value="1"/>
</dbReference>
<keyword evidence="3" id="KW-0812">Transmembrane</keyword>
<dbReference type="Gene3D" id="4.10.400.10">
    <property type="entry name" value="Low-density Lipoprotein Receptor"/>
    <property type="match status" value="1"/>
</dbReference>
<dbReference type="InterPro" id="IPR036055">
    <property type="entry name" value="LDL_receptor-like_sf"/>
</dbReference>
<dbReference type="InterPro" id="IPR023415">
    <property type="entry name" value="LDLR_class-A_CS"/>
</dbReference>
<feature type="chain" id="PRO_5004716551" description="CUB domain-containing protein" evidence="4">
    <location>
        <begin position="22"/>
        <end position="238"/>
    </location>
</feature>
<dbReference type="Pfam" id="PF00431">
    <property type="entry name" value="CUB"/>
    <property type="match status" value="1"/>
</dbReference>
<dbReference type="Proteomes" id="UP000030746">
    <property type="component" value="Unassembled WGS sequence"/>
</dbReference>
<dbReference type="GeneID" id="20249974"/>
<feature type="signal peptide" evidence="4">
    <location>
        <begin position="1"/>
        <end position="21"/>
    </location>
</feature>
<organism evidence="6 7">
    <name type="scientific">Lottia gigantea</name>
    <name type="common">Giant owl limpet</name>
    <dbReference type="NCBI Taxonomy" id="225164"/>
    <lineage>
        <taxon>Eukaryota</taxon>
        <taxon>Metazoa</taxon>
        <taxon>Spiralia</taxon>
        <taxon>Lophotrochozoa</taxon>
        <taxon>Mollusca</taxon>
        <taxon>Gastropoda</taxon>
        <taxon>Patellogastropoda</taxon>
        <taxon>Lottioidea</taxon>
        <taxon>Lottiidae</taxon>
        <taxon>Lottia</taxon>
    </lineage>
</organism>
<keyword evidence="4" id="KW-0732">Signal</keyword>
<feature type="disulfide bond" evidence="2">
    <location>
        <begin position="151"/>
        <end position="163"/>
    </location>
</feature>
<dbReference type="OrthoDB" id="19606at2759"/>
<dbReference type="OMA" id="ETHCHAA"/>
<dbReference type="InterPro" id="IPR002172">
    <property type="entry name" value="LDrepeatLR_classA_rpt"/>
</dbReference>
<dbReference type="RefSeq" id="XP_009064019.1">
    <property type="nucleotide sequence ID" value="XM_009065771.1"/>
</dbReference>
<dbReference type="CTD" id="20249974"/>
<dbReference type="PROSITE" id="PS01180">
    <property type="entry name" value="CUB"/>
    <property type="match status" value="1"/>
</dbReference>
<dbReference type="PANTHER" id="PTHR24652">
    <property type="entry name" value="LOW-DENSITY LIPOPROTEIN RECEPTOR CLASS A DOMAIN-CONTAINING PROTEIN 2"/>
    <property type="match status" value="1"/>
</dbReference>
<dbReference type="EMBL" id="KB203275">
    <property type="protein sequence ID" value="ESO85315.1"/>
    <property type="molecule type" value="Genomic_DNA"/>
</dbReference>
<feature type="non-terminal residue" evidence="6">
    <location>
        <position position="1"/>
    </location>
</feature>
<feature type="disulfide bond" evidence="2">
    <location>
        <begin position="158"/>
        <end position="176"/>
    </location>
</feature>